<evidence type="ECO:0000256" key="1">
    <source>
        <dbReference type="SAM" id="SignalP"/>
    </source>
</evidence>
<feature type="signal peptide" evidence="1">
    <location>
        <begin position="1"/>
        <end position="18"/>
    </location>
</feature>
<dbReference type="PROSITE" id="PS51257">
    <property type="entry name" value="PROKAR_LIPOPROTEIN"/>
    <property type="match status" value="1"/>
</dbReference>
<evidence type="ECO:0000313" key="2">
    <source>
        <dbReference type="EMBL" id="KAF8764689.1"/>
    </source>
</evidence>
<dbReference type="AlphaFoldDB" id="A0A8T0E353"/>
<feature type="chain" id="PRO_5035853505" evidence="1">
    <location>
        <begin position="19"/>
        <end position="118"/>
    </location>
</feature>
<reference evidence="2" key="2">
    <citation type="submission" date="2020-06" db="EMBL/GenBank/DDBJ databases">
        <authorList>
            <person name="Sheffer M."/>
        </authorList>
    </citation>
    <scope>NUCLEOTIDE SEQUENCE</scope>
</reference>
<evidence type="ECO:0000313" key="3">
    <source>
        <dbReference type="Proteomes" id="UP000807504"/>
    </source>
</evidence>
<name>A0A8T0E353_ARGBR</name>
<protein>
    <submittedName>
        <fullName evidence="2">Uncharacterized protein</fullName>
    </submittedName>
</protein>
<dbReference type="EMBL" id="JABXBU010002231">
    <property type="protein sequence ID" value="KAF8764689.1"/>
    <property type="molecule type" value="Genomic_DNA"/>
</dbReference>
<gene>
    <name evidence="2" type="ORF">HNY73_022742</name>
</gene>
<organism evidence="2 3">
    <name type="scientific">Argiope bruennichi</name>
    <name type="common">Wasp spider</name>
    <name type="synonym">Aranea bruennichi</name>
    <dbReference type="NCBI Taxonomy" id="94029"/>
    <lineage>
        <taxon>Eukaryota</taxon>
        <taxon>Metazoa</taxon>
        <taxon>Ecdysozoa</taxon>
        <taxon>Arthropoda</taxon>
        <taxon>Chelicerata</taxon>
        <taxon>Arachnida</taxon>
        <taxon>Araneae</taxon>
        <taxon>Araneomorphae</taxon>
        <taxon>Entelegynae</taxon>
        <taxon>Araneoidea</taxon>
        <taxon>Araneidae</taxon>
        <taxon>Argiope</taxon>
    </lineage>
</organism>
<dbReference type="OrthoDB" id="10588790at2759"/>
<keyword evidence="3" id="KW-1185">Reference proteome</keyword>
<comment type="caution">
    <text evidence="2">The sequence shown here is derived from an EMBL/GenBank/DDBJ whole genome shotgun (WGS) entry which is preliminary data.</text>
</comment>
<reference evidence="2" key="1">
    <citation type="journal article" date="2020" name="bioRxiv">
        <title>Chromosome-level reference genome of the European wasp spider Argiope bruennichi: a resource for studies on range expansion and evolutionary adaptation.</title>
        <authorList>
            <person name="Sheffer M.M."/>
            <person name="Hoppe A."/>
            <person name="Krehenwinkel H."/>
            <person name="Uhl G."/>
            <person name="Kuss A.W."/>
            <person name="Jensen L."/>
            <person name="Jensen C."/>
            <person name="Gillespie R.G."/>
            <person name="Hoff K.J."/>
            <person name="Prost S."/>
        </authorList>
    </citation>
    <scope>NUCLEOTIDE SEQUENCE</scope>
</reference>
<keyword evidence="1" id="KW-0732">Signal</keyword>
<accession>A0A8T0E353</accession>
<dbReference type="Proteomes" id="UP000807504">
    <property type="component" value="Unassembled WGS sequence"/>
</dbReference>
<proteinExistence type="predicted"/>
<sequence>MRSQIAAILLVAVFSCEATFLPGGYGLGGTSYGALGLGYPAGIANAYAPPAYNPAPATVKVTYVVPSDLGNYMVVNDIAGAPVASYAVVDPSVGLKDTVARYVAPVKTTGNIAYVVKK</sequence>